<dbReference type="AlphaFoldDB" id="A0A1I2GWH1"/>
<organism evidence="1 2">
    <name type="scientific">Pedobacter antarcticus</name>
    <dbReference type="NCBI Taxonomy" id="34086"/>
    <lineage>
        <taxon>Bacteria</taxon>
        <taxon>Pseudomonadati</taxon>
        <taxon>Bacteroidota</taxon>
        <taxon>Sphingobacteriia</taxon>
        <taxon>Sphingobacteriales</taxon>
        <taxon>Sphingobacteriaceae</taxon>
        <taxon>Pedobacter</taxon>
    </lineage>
</organism>
<reference evidence="1 2" key="1">
    <citation type="submission" date="2016-10" db="EMBL/GenBank/DDBJ databases">
        <authorList>
            <person name="de Groot N.N."/>
        </authorList>
    </citation>
    <scope>NUCLEOTIDE SEQUENCE [LARGE SCALE GENOMIC DNA]</scope>
    <source>
        <strain evidence="1 2">ATCC 51969</strain>
    </source>
</reference>
<dbReference type="InterPro" id="IPR023213">
    <property type="entry name" value="CAT-like_dom_sf"/>
</dbReference>
<protein>
    <recommendedName>
        <fullName evidence="3">Chloramphenicol acetyltransferase</fullName>
    </recommendedName>
</protein>
<proteinExistence type="predicted"/>
<dbReference type="Proteomes" id="UP000183129">
    <property type="component" value="Unassembled WGS sequence"/>
</dbReference>
<sequence length="50" mass="5502">MPVSIHVNHALVDGYHVGQFVAGFQKLMNQVGLADDFLLQQNLTPIVQTP</sequence>
<evidence type="ECO:0000313" key="2">
    <source>
        <dbReference type="Proteomes" id="UP000183129"/>
    </source>
</evidence>
<dbReference type="SUPFAM" id="SSF52777">
    <property type="entry name" value="CoA-dependent acyltransferases"/>
    <property type="match status" value="1"/>
</dbReference>
<dbReference type="EMBL" id="FONS01000006">
    <property type="protein sequence ID" value="SFF21409.1"/>
    <property type="molecule type" value="Genomic_DNA"/>
</dbReference>
<evidence type="ECO:0008006" key="3">
    <source>
        <dbReference type="Google" id="ProtNLM"/>
    </source>
</evidence>
<name>A0A1I2GWH1_9SPHI</name>
<gene>
    <name evidence="1" type="ORF">SAMN03003324_02886</name>
</gene>
<accession>A0A1I2GWH1</accession>
<evidence type="ECO:0000313" key="1">
    <source>
        <dbReference type="EMBL" id="SFF21409.1"/>
    </source>
</evidence>
<dbReference type="Gene3D" id="3.30.559.10">
    <property type="entry name" value="Chloramphenicol acetyltransferase-like domain"/>
    <property type="match status" value="1"/>
</dbReference>